<keyword evidence="2" id="KW-1185">Reference proteome</keyword>
<sequence length="104" mass="12494">MKYCKNDHDPYRNDHLTRLFEVFPPSSFDARLSQADRDYMVCFKQSRVTVNDSYCRYRYPREMIEHTSFDAAGVQQRSTLGHEFMNGFNYEMMATFRCNHDIQI</sequence>
<organism evidence="1 2">
    <name type="scientific">Phytophthora aleatoria</name>
    <dbReference type="NCBI Taxonomy" id="2496075"/>
    <lineage>
        <taxon>Eukaryota</taxon>
        <taxon>Sar</taxon>
        <taxon>Stramenopiles</taxon>
        <taxon>Oomycota</taxon>
        <taxon>Peronosporomycetes</taxon>
        <taxon>Peronosporales</taxon>
        <taxon>Peronosporaceae</taxon>
        <taxon>Phytophthora</taxon>
    </lineage>
</organism>
<dbReference type="EMBL" id="JAENGY010001486">
    <property type="protein sequence ID" value="KAG6948932.1"/>
    <property type="molecule type" value="Genomic_DNA"/>
</dbReference>
<name>A0A8J5LXA2_9STRA</name>
<proteinExistence type="predicted"/>
<accession>A0A8J5LXA2</accession>
<comment type="caution">
    <text evidence="1">The sequence shown here is derived from an EMBL/GenBank/DDBJ whole genome shotgun (WGS) entry which is preliminary data.</text>
</comment>
<evidence type="ECO:0000313" key="2">
    <source>
        <dbReference type="Proteomes" id="UP000709295"/>
    </source>
</evidence>
<protein>
    <submittedName>
        <fullName evidence="1">Uncharacterized protein</fullName>
    </submittedName>
</protein>
<reference evidence="1" key="1">
    <citation type="submission" date="2021-01" db="EMBL/GenBank/DDBJ databases">
        <title>Phytophthora aleatoria, a newly-described species from Pinus radiata is distinct from Phytophthora cactorum isolates based on comparative genomics.</title>
        <authorList>
            <person name="Mcdougal R."/>
            <person name="Panda P."/>
            <person name="Williams N."/>
            <person name="Studholme D.J."/>
        </authorList>
    </citation>
    <scope>NUCLEOTIDE SEQUENCE</scope>
    <source>
        <strain evidence="1">NZFS 4037</strain>
    </source>
</reference>
<evidence type="ECO:0000313" key="1">
    <source>
        <dbReference type="EMBL" id="KAG6948932.1"/>
    </source>
</evidence>
<gene>
    <name evidence="1" type="ORF">JG688_00014859</name>
</gene>
<dbReference type="Proteomes" id="UP000709295">
    <property type="component" value="Unassembled WGS sequence"/>
</dbReference>
<dbReference type="AlphaFoldDB" id="A0A8J5LXA2"/>